<dbReference type="AlphaFoldDB" id="A0A5C2RVT5"/>
<name>A0A5C2RVT5_9APHY</name>
<proteinExistence type="predicted"/>
<accession>A0A5C2RVT5</accession>
<evidence type="ECO:0000313" key="3">
    <source>
        <dbReference type="Proteomes" id="UP000313359"/>
    </source>
</evidence>
<protein>
    <recommendedName>
        <fullName evidence="4">Secreted protein</fullName>
    </recommendedName>
</protein>
<evidence type="ECO:0000313" key="2">
    <source>
        <dbReference type="EMBL" id="RPD54870.1"/>
    </source>
</evidence>
<gene>
    <name evidence="2" type="ORF">L227DRAFT_340421</name>
</gene>
<dbReference type="EMBL" id="ML122301">
    <property type="protein sequence ID" value="RPD54870.1"/>
    <property type="molecule type" value="Genomic_DNA"/>
</dbReference>
<evidence type="ECO:0008006" key="4">
    <source>
        <dbReference type="Google" id="ProtNLM"/>
    </source>
</evidence>
<organism evidence="2 3">
    <name type="scientific">Lentinus tigrinus ALCF2SS1-6</name>
    <dbReference type="NCBI Taxonomy" id="1328759"/>
    <lineage>
        <taxon>Eukaryota</taxon>
        <taxon>Fungi</taxon>
        <taxon>Dikarya</taxon>
        <taxon>Basidiomycota</taxon>
        <taxon>Agaricomycotina</taxon>
        <taxon>Agaricomycetes</taxon>
        <taxon>Polyporales</taxon>
        <taxon>Polyporaceae</taxon>
        <taxon>Lentinus</taxon>
    </lineage>
</organism>
<keyword evidence="1" id="KW-0732">Signal</keyword>
<feature type="chain" id="PRO_5022955784" description="Secreted protein" evidence="1">
    <location>
        <begin position="23"/>
        <end position="199"/>
    </location>
</feature>
<keyword evidence="3" id="KW-1185">Reference proteome</keyword>
<evidence type="ECO:0000256" key="1">
    <source>
        <dbReference type="SAM" id="SignalP"/>
    </source>
</evidence>
<reference evidence="2" key="1">
    <citation type="journal article" date="2018" name="Genome Biol. Evol.">
        <title>Genomics and development of Lentinus tigrinus, a white-rot wood-decaying mushroom with dimorphic fruiting bodies.</title>
        <authorList>
            <person name="Wu B."/>
            <person name="Xu Z."/>
            <person name="Knudson A."/>
            <person name="Carlson A."/>
            <person name="Chen N."/>
            <person name="Kovaka S."/>
            <person name="LaButti K."/>
            <person name="Lipzen A."/>
            <person name="Pennachio C."/>
            <person name="Riley R."/>
            <person name="Schakwitz W."/>
            <person name="Umezawa K."/>
            <person name="Ohm R.A."/>
            <person name="Grigoriev I.V."/>
            <person name="Nagy L.G."/>
            <person name="Gibbons J."/>
            <person name="Hibbett D."/>
        </authorList>
    </citation>
    <scope>NUCLEOTIDE SEQUENCE [LARGE SCALE GENOMIC DNA]</scope>
    <source>
        <strain evidence="2">ALCF2SS1-6</strain>
    </source>
</reference>
<sequence length="199" mass="21869">MPAGTFLRSAVAITFWLSAALTRRRRGTLADAEETPQASGLGRIARIPRSLAPANARSKRLPWDVNLELAPGPHISLGSASWIPSSLWSCVAQCLFRTPRPFPSIRFARARRPLAHAICILWVSYGSDNYRRVLYSTEHASSQYGCSGGNYCTNHWTRSLDVTMIFVCASASHSPPDVTELMGTNCTSIVDDVRVQYVG</sequence>
<dbReference type="Proteomes" id="UP000313359">
    <property type="component" value="Unassembled WGS sequence"/>
</dbReference>
<feature type="signal peptide" evidence="1">
    <location>
        <begin position="1"/>
        <end position="22"/>
    </location>
</feature>